<organism evidence="1 2">
    <name type="scientific">Crocosphaera watsonii WH 0003</name>
    <dbReference type="NCBI Taxonomy" id="423471"/>
    <lineage>
        <taxon>Bacteria</taxon>
        <taxon>Bacillati</taxon>
        <taxon>Cyanobacteriota</taxon>
        <taxon>Cyanophyceae</taxon>
        <taxon>Oscillatoriophycideae</taxon>
        <taxon>Chroococcales</taxon>
        <taxon>Aphanothecaceae</taxon>
        <taxon>Crocosphaera</taxon>
    </lineage>
</organism>
<proteinExistence type="predicted"/>
<dbReference type="AlphaFoldDB" id="G5J5B6"/>
<keyword evidence="1" id="KW-0808">Transferase</keyword>
<protein>
    <submittedName>
        <fullName evidence="1">DNA polymerase III delta prime subunit</fullName>
        <ecNumber evidence="1">2.7.7.7</ecNumber>
    </submittedName>
</protein>
<dbReference type="GO" id="GO:0003887">
    <property type="term" value="F:DNA-directed DNA polymerase activity"/>
    <property type="evidence" value="ECO:0007669"/>
    <property type="project" value="UniProtKB-EC"/>
</dbReference>
<evidence type="ECO:0000313" key="2">
    <source>
        <dbReference type="Proteomes" id="UP000003477"/>
    </source>
</evidence>
<dbReference type="SUPFAM" id="SSF52540">
    <property type="entry name" value="P-loop containing nucleoside triphosphate hydrolases"/>
    <property type="match status" value="1"/>
</dbReference>
<sequence length="313" mass="35282">MNGFRQLIGQAAGVSLLQQAIAKNRIAPAYLFAGPPGIGRALGAKCFTELLLSLGLSEEKQVKLKKRVWERNHPDLYWVEPTYLHQGQLLTAKQAQENGLKRKAPPQVRIEQIRDITQFLSRPPLEASRCVVVIEAAETMTEAAANGLLKTLEEPGKATLILIAPSVDSLLPTLVSRCQRIPFYRLCDRDVKTILGRLGYEEIIDHSDIIGLSQGSPGEAIAAWQQLQNIPFELRQKLKKMPETPLDALQLSKEVTTELDNDAQLWLINYLQYSYWQKSQDQLFLKKLEAAKKQLLSYVQPRLVWDCLLTDVT</sequence>
<dbReference type="Proteomes" id="UP000003477">
    <property type="component" value="Unassembled WGS sequence"/>
</dbReference>
<dbReference type="PANTHER" id="PTHR11669">
    <property type="entry name" value="REPLICATION FACTOR C / DNA POLYMERASE III GAMMA-TAU SUBUNIT"/>
    <property type="match status" value="1"/>
</dbReference>
<keyword evidence="1" id="KW-0548">Nucleotidyltransferase</keyword>
<dbReference type="InterPro" id="IPR050238">
    <property type="entry name" value="DNA_Rep/Repair_Clamp_Loader"/>
</dbReference>
<dbReference type="EC" id="2.7.7.7" evidence="1"/>
<dbReference type="NCBIfam" id="NF005638">
    <property type="entry name" value="PRK07399.1"/>
    <property type="match status" value="1"/>
</dbReference>
<dbReference type="PANTHER" id="PTHR11669:SF8">
    <property type="entry name" value="DNA POLYMERASE III SUBUNIT DELTA"/>
    <property type="match status" value="1"/>
</dbReference>
<dbReference type="PATRIC" id="fig|423471.3.peg.2518"/>
<dbReference type="RefSeq" id="WP_007305604.1">
    <property type="nucleotide sequence ID" value="NZ_AESD01000397.1"/>
</dbReference>
<dbReference type="GO" id="GO:0006261">
    <property type="term" value="P:DNA-templated DNA replication"/>
    <property type="evidence" value="ECO:0007669"/>
    <property type="project" value="TreeGrafter"/>
</dbReference>
<dbReference type="EMBL" id="AESD01000397">
    <property type="protein sequence ID" value="EHJ12614.1"/>
    <property type="molecule type" value="Genomic_DNA"/>
</dbReference>
<dbReference type="Gene3D" id="3.40.50.300">
    <property type="entry name" value="P-loop containing nucleotide triphosphate hydrolases"/>
    <property type="match status" value="1"/>
</dbReference>
<evidence type="ECO:0000313" key="1">
    <source>
        <dbReference type="EMBL" id="EHJ12614.1"/>
    </source>
</evidence>
<comment type="caution">
    <text evidence="1">The sequence shown here is derived from an EMBL/GenBank/DDBJ whole genome shotgun (WGS) entry which is preliminary data.</text>
</comment>
<dbReference type="InterPro" id="IPR027417">
    <property type="entry name" value="P-loop_NTPase"/>
</dbReference>
<dbReference type="Pfam" id="PF13177">
    <property type="entry name" value="DNA_pol3_delta2"/>
    <property type="match status" value="1"/>
</dbReference>
<gene>
    <name evidence="1" type="ORF">CWATWH0003_2678</name>
</gene>
<dbReference type="GeneID" id="88766332"/>
<accession>G5J5B6</accession>
<name>G5J5B6_CROWT</name>
<reference evidence="1 2" key="1">
    <citation type="journal article" date="2011" name="Front. Microbiol.">
        <title>Two Strains of Crocosphaera watsonii with Highly Conserved Genomes are Distinguished by Strain-Specific Features.</title>
        <authorList>
            <person name="Bench S.R."/>
            <person name="Ilikchyan I.N."/>
            <person name="Tripp H.J."/>
            <person name="Zehr J.P."/>
        </authorList>
    </citation>
    <scope>NUCLEOTIDE SEQUENCE [LARGE SCALE GENOMIC DNA]</scope>
    <source>
        <strain evidence="1 2">WH 0003</strain>
    </source>
</reference>